<dbReference type="Proteomes" id="UP000247465">
    <property type="component" value="Chromosome"/>
</dbReference>
<dbReference type="EMBL" id="CP029803">
    <property type="protein sequence ID" value="AWT58918.1"/>
    <property type="molecule type" value="Genomic_DNA"/>
</dbReference>
<name>A0A2Z4ADF0_9BACT</name>
<gene>
    <name evidence="1" type="ORF">DF168_00090</name>
</gene>
<dbReference type="KEGG" id="mtar:DF168_00090"/>
<proteinExistence type="predicted"/>
<protein>
    <recommendedName>
        <fullName evidence="3">Phytanoyl-CoA dioxygenase family protein</fullName>
    </recommendedName>
</protein>
<evidence type="ECO:0000313" key="1">
    <source>
        <dbReference type="EMBL" id="AWT58918.1"/>
    </source>
</evidence>
<accession>A0A2Z4ADF0</accession>
<dbReference type="SUPFAM" id="SSF51197">
    <property type="entry name" value="Clavaminate synthase-like"/>
    <property type="match status" value="1"/>
</dbReference>
<dbReference type="Gene3D" id="2.60.120.620">
    <property type="entry name" value="q2cbj1_9rhob like domain"/>
    <property type="match status" value="1"/>
</dbReference>
<evidence type="ECO:0008006" key="3">
    <source>
        <dbReference type="Google" id="ProtNLM"/>
    </source>
</evidence>
<reference evidence="1 2" key="1">
    <citation type="submission" date="2018-06" db="EMBL/GenBank/DDBJ databases">
        <title>Draft Genome Sequence of a Novel Marine Bacterium Related to the Verrucomicrobia.</title>
        <authorList>
            <person name="Vosseberg J."/>
            <person name="Martijn J."/>
            <person name="Ettema T.J.G."/>
        </authorList>
    </citation>
    <scope>NUCLEOTIDE SEQUENCE [LARGE SCALE GENOMIC DNA]</scope>
    <source>
        <strain evidence="1">TARA_B100001123</strain>
    </source>
</reference>
<sequence>MSVSLGTEQPLYKYHFQPEDHSEAISCLLENGFCVIRCLIGEGVIQALKDSIDEHLDQDRTLPLASNRYHVAFVEVCETLWNLVDNGPYWDFICAVHGTSNLCLHRSAAILRTAGESMGKWHSDFRGDIKNPRNVNEVLNRFPIPSGLWFYLNGSHPDRGGIAVIEKSHLPGWKPLGYEFSPEGGIYRIGEDENKVCSDMDVPGCVAIRAEPGDLICFADRTYHANMTTNERRYSCGIGWRPKSYRVIAPWPLTKSAITMIDRLPERLKTYTEGYTGLDTNWKGSG</sequence>
<evidence type="ECO:0000313" key="2">
    <source>
        <dbReference type="Proteomes" id="UP000247465"/>
    </source>
</evidence>
<organism evidence="1 2">
    <name type="scientific">Candidatus Moanibacter tarae</name>
    <dbReference type="NCBI Taxonomy" id="2200854"/>
    <lineage>
        <taxon>Bacteria</taxon>
        <taxon>Pseudomonadati</taxon>
        <taxon>Verrucomicrobiota</taxon>
        <taxon>Opitutia</taxon>
        <taxon>Puniceicoccales</taxon>
        <taxon>Puniceicoccales incertae sedis</taxon>
        <taxon>Candidatus Moanibacter</taxon>
    </lineage>
</organism>
<dbReference type="AlphaFoldDB" id="A0A2Z4ADF0"/>